<dbReference type="InterPro" id="IPR017994">
    <property type="entry name" value="P_trefoil_chordata"/>
</dbReference>
<dbReference type="AlphaFoldDB" id="H2Y3D4"/>
<reference evidence="6" key="1">
    <citation type="journal article" date="2002" name="Science">
        <title>The draft genome of Ciona intestinalis: insights into chordate and vertebrate origins.</title>
        <authorList>
            <person name="Dehal P."/>
            <person name="Satou Y."/>
            <person name="Campbell R.K."/>
            <person name="Chapman J."/>
            <person name="Degnan B."/>
            <person name="De Tomaso A."/>
            <person name="Davidson B."/>
            <person name="Di Gregorio A."/>
            <person name="Gelpke M."/>
            <person name="Goodstein D.M."/>
            <person name="Harafuji N."/>
            <person name="Hastings K.E."/>
            <person name="Ho I."/>
            <person name="Hotta K."/>
            <person name="Huang W."/>
            <person name="Kawashima T."/>
            <person name="Lemaire P."/>
            <person name="Martinez D."/>
            <person name="Meinertzhagen I.A."/>
            <person name="Necula S."/>
            <person name="Nonaka M."/>
            <person name="Putnam N."/>
            <person name="Rash S."/>
            <person name="Saiga H."/>
            <person name="Satake M."/>
            <person name="Terry A."/>
            <person name="Yamada L."/>
            <person name="Wang H.G."/>
            <person name="Awazu S."/>
            <person name="Azumi K."/>
            <person name="Boore J."/>
            <person name="Branno M."/>
            <person name="Chin-Bow S."/>
            <person name="DeSantis R."/>
            <person name="Doyle S."/>
            <person name="Francino P."/>
            <person name="Keys D.N."/>
            <person name="Haga S."/>
            <person name="Hayashi H."/>
            <person name="Hino K."/>
            <person name="Imai K.S."/>
            <person name="Inaba K."/>
            <person name="Kano S."/>
            <person name="Kobayashi K."/>
            <person name="Kobayashi M."/>
            <person name="Lee B.I."/>
            <person name="Makabe K.W."/>
            <person name="Manohar C."/>
            <person name="Matassi G."/>
            <person name="Medina M."/>
            <person name="Mochizuki Y."/>
            <person name="Mount S."/>
            <person name="Morishita T."/>
            <person name="Miura S."/>
            <person name="Nakayama A."/>
            <person name="Nishizaka S."/>
            <person name="Nomoto H."/>
            <person name="Ohta F."/>
            <person name="Oishi K."/>
            <person name="Rigoutsos I."/>
            <person name="Sano M."/>
            <person name="Sasaki A."/>
            <person name="Sasakura Y."/>
            <person name="Shoguchi E."/>
            <person name="Shin-i T."/>
            <person name="Spagnuolo A."/>
            <person name="Stainier D."/>
            <person name="Suzuki M.M."/>
            <person name="Tassy O."/>
            <person name="Takatori N."/>
            <person name="Tokuoka M."/>
            <person name="Yagi K."/>
            <person name="Yoshizaki F."/>
            <person name="Wada S."/>
            <person name="Zhang C."/>
            <person name="Hyatt P.D."/>
            <person name="Larimer F."/>
            <person name="Detter C."/>
            <person name="Doggett N."/>
            <person name="Glavina T."/>
            <person name="Hawkins T."/>
            <person name="Richardson P."/>
            <person name="Lucas S."/>
            <person name="Kohara Y."/>
            <person name="Levine M."/>
            <person name="Satoh N."/>
            <person name="Rokhsar D.S."/>
        </authorList>
    </citation>
    <scope>NUCLEOTIDE SEQUENCE [LARGE SCALE GENOMIC DNA]</scope>
</reference>
<dbReference type="SMART" id="SM00018">
    <property type="entry name" value="PD"/>
    <property type="match status" value="1"/>
</dbReference>
<name>H2Y3D4_CIOIN</name>
<feature type="disulfide bond" evidence="2">
    <location>
        <begin position="41"/>
        <end position="56"/>
    </location>
</feature>
<feature type="domain" description="P-type" evidence="4">
    <location>
        <begin position="28"/>
        <end position="74"/>
    </location>
</feature>
<dbReference type="CDD" id="cd12087">
    <property type="entry name" value="TM_EGFR-like"/>
    <property type="match status" value="1"/>
</dbReference>
<comment type="caution">
    <text evidence="2">Lacks conserved residue(s) required for the propagation of feature annotation.</text>
</comment>
<keyword evidence="3" id="KW-0812">Transmembrane</keyword>
<dbReference type="PANTHER" id="PTHR13826:SF14">
    <property type="entry name" value="TREFOIL FACTOR 2"/>
    <property type="match status" value="1"/>
</dbReference>
<keyword evidence="3" id="KW-1133">Transmembrane helix</keyword>
<keyword evidence="6" id="KW-1185">Reference proteome</keyword>
<evidence type="ECO:0000259" key="4">
    <source>
        <dbReference type="PROSITE" id="PS51448"/>
    </source>
</evidence>
<dbReference type="Gene3D" id="4.10.110.10">
    <property type="entry name" value="Spasmolytic Protein, domain 1"/>
    <property type="match status" value="1"/>
</dbReference>
<dbReference type="CDD" id="cd00111">
    <property type="entry name" value="Trefoil"/>
    <property type="match status" value="1"/>
</dbReference>
<dbReference type="Proteomes" id="UP000008144">
    <property type="component" value="Unassembled WGS sequence"/>
</dbReference>
<evidence type="ECO:0000256" key="2">
    <source>
        <dbReference type="PROSITE-ProRule" id="PRU00779"/>
    </source>
</evidence>
<reference evidence="5" key="2">
    <citation type="submission" date="2025-08" db="UniProtKB">
        <authorList>
            <consortium name="Ensembl"/>
        </authorList>
    </citation>
    <scope>IDENTIFICATION</scope>
</reference>
<dbReference type="InterPro" id="IPR044913">
    <property type="entry name" value="P_trefoil_dom_sf"/>
</dbReference>
<reference evidence="5" key="3">
    <citation type="submission" date="2025-09" db="UniProtKB">
        <authorList>
            <consortium name="Ensembl"/>
        </authorList>
    </citation>
    <scope>IDENTIFICATION</scope>
</reference>
<protein>
    <recommendedName>
        <fullName evidence="4">P-type domain-containing protein</fullName>
    </recommendedName>
</protein>
<dbReference type="PANTHER" id="PTHR13826">
    <property type="entry name" value="INTESTINAL TREFOIL FACTOR-RELATED"/>
    <property type="match status" value="1"/>
</dbReference>
<accession>H2Y3D4</accession>
<dbReference type="Ensembl" id="ENSCINT00000034240.1">
    <property type="protein sequence ID" value="ENSCINP00000036419.1"/>
    <property type="gene ID" value="ENSCING00000018135.1"/>
</dbReference>
<dbReference type="InParanoid" id="H2Y3D4"/>
<dbReference type="SUPFAM" id="SSF57492">
    <property type="entry name" value="Trefoil"/>
    <property type="match status" value="1"/>
</dbReference>
<evidence type="ECO:0000313" key="6">
    <source>
        <dbReference type="Proteomes" id="UP000008144"/>
    </source>
</evidence>
<dbReference type="PROSITE" id="PS51448">
    <property type="entry name" value="P_TREFOIL_2"/>
    <property type="match status" value="1"/>
</dbReference>
<proteinExistence type="predicted"/>
<sequence length="165" mass="17949">MYPWSGAWNDVDCLNARGYVCKKSKELSKCAQVDPENRIECGYLSIEESLCLRRGCCYDPIYSNSNFSGCYYPYGTDEPITSNPPTNQSGGLSAGAIVGIIIGVLALIVIGGGVFYMMRSKNTKEISLPAMPTWASTKSKPDEKAGFDNPVVVINEEVSIPDSQI</sequence>
<evidence type="ECO:0000256" key="3">
    <source>
        <dbReference type="SAM" id="Phobius"/>
    </source>
</evidence>
<dbReference type="HOGENOM" id="CLU_1610183_0_0_1"/>
<dbReference type="InterPro" id="IPR000519">
    <property type="entry name" value="P_trefoil_dom"/>
</dbReference>
<evidence type="ECO:0000256" key="1">
    <source>
        <dbReference type="ARBA" id="ARBA00023157"/>
    </source>
</evidence>
<feature type="transmembrane region" description="Helical" evidence="3">
    <location>
        <begin position="92"/>
        <end position="118"/>
    </location>
</feature>
<dbReference type="GO" id="GO:0005615">
    <property type="term" value="C:extracellular space"/>
    <property type="evidence" value="ECO:0000318"/>
    <property type="project" value="GO_Central"/>
</dbReference>
<keyword evidence="1 2" id="KW-1015">Disulfide bond</keyword>
<organism evidence="5 6">
    <name type="scientific">Ciona intestinalis</name>
    <name type="common">Transparent sea squirt</name>
    <name type="synonym">Ascidia intestinalis</name>
    <dbReference type="NCBI Taxonomy" id="7719"/>
    <lineage>
        <taxon>Eukaryota</taxon>
        <taxon>Metazoa</taxon>
        <taxon>Chordata</taxon>
        <taxon>Tunicata</taxon>
        <taxon>Ascidiacea</taxon>
        <taxon>Phlebobranchia</taxon>
        <taxon>Cionidae</taxon>
        <taxon>Ciona</taxon>
    </lineage>
</organism>
<evidence type="ECO:0000313" key="5">
    <source>
        <dbReference type="Ensembl" id="ENSCINP00000036419.1"/>
    </source>
</evidence>
<dbReference type="Pfam" id="PF00088">
    <property type="entry name" value="Trefoil"/>
    <property type="match status" value="1"/>
</dbReference>
<keyword evidence="3" id="KW-0472">Membrane</keyword>